<keyword evidence="8" id="KW-1185">Reference proteome</keyword>
<keyword evidence="1 5" id="KW-0547">Nucleotide-binding</keyword>
<organism evidence="7 8">
    <name type="scientific">Streptomyces lonegramiae</name>
    <dbReference type="NCBI Taxonomy" id="3075524"/>
    <lineage>
        <taxon>Bacteria</taxon>
        <taxon>Bacillati</taxon>
        <taxon>Actinomycetota</taxon>
        <taxon>Actinomycetes</taxon>
        <taxon>Kitasatosporales</taxon>
        <taxon>Streptomycetaceae</taxon>
        <taxon>Streptomyces</taxon>
    </lineage>
</organism>
<feature type="non-terminal residue" evidence="7">
    <location>
        <position position="1"/>
    </location>
</feature>
<dbReference type="InterPro" id="IPR014016">
    <property type="entry name" value="UvrD-like_ATP-bd"/>
</dbReference>
<evidence type="ECO:0000259" key="6">
    <source>
        <dbReference type="PROSITE" id="PS51198"/>
    </source>
</evidence>
<reference evidence="7" key="1">
    <citation type="submission" date="2024-05" db="EMBL/GenBank/DDBJ databases">
        <title>30 novel species of actinomycetes from the DSMZ collection.</title>
        <authorList>
            <person name="Nouioui I."/>
        </authorList>
    </citation>
    <scope>NUCLEOTIDE SEQUENCE</scope>
    <source>
        <strain evidence="7">DSM 41529</strain>
    </source>
</reference>
<evidence type="ECO:0000256" key="3">
    <source>
        <dbReference type="ARBA" id="ARBA00022806"/>
    </source>
</evidence>
<dbReference type="Gene3D" id="3.40.50.300">
    <property type="entry name" value="P-loop containing nucleotide triphosphate hydrolases"/>
    <property type="match status" value="1"/>
</dbReference>
<keyword evidence="3 5" id="KW-0347">Helicase</keyword>
<feature type="domain" description="UvrD-like helicase ATP-binding" evidence="6">
    <location>
        <begin position="1"/>
        <end position="98"/>
    </location>
</feature>
<evidence type="ECO:0000256" key="2">
    <source>
        <dbReference type="ARBA" id="ARBA00022801"/>
    </source>
</evidence>
<sequence length="187" mass="20219">GYDDLLTRLAGALAAEGSAARVRMAQRWPIVMVDEFQDTDPVQWQVIERAFSGRSTLILIGDPKQAIYAFRGGDIDTYLRAAATAGDKQTLGTNWRSDSVLVDRLQAVLRGAELGGPDIVVHDVQANHQGHRLVGAPHNDPFRLRVVTRNRAGTKVIPIADLRDHIGKDLAADIGALLTSGATFDGD</sequence>
<accession>A0ABU2XXH0</accession>
<feature type="non-terminal residue" evidence="7">
    <location>
        <position position="187"/>
    </location>
</feature>
<keyword evidence="2 5" id="KW-0378">Hydrolase</keyword>
<dbReference type="PANTHER" id="PTHR11070:SF23">
    <property type="entry name" value="RECBCD ENZYME SUBUNIT RECB"/>
    <property type="match status" value="1"/>
</dbReference>
<gene>
    <name evidence="7" type="ORF">RND15_49420</name>
</gene>
<comment type="caution">
    <text evidence="5">Lacks conserved residue(s) required for the propagation of feature annotation.</text>
</comment>
<keyword evidence="4 5" id="KW-0067">ATP-binding</keyword>
<dbReference type="EMBL" id="JAVRFD010000278">
    <property type="protein sequence ID" value="MDT0550596.1"/>
    <property type="molecule type" value="Genomic_DNA"/>
</dbReference>
<evidence type="ECO:0000313" key="7">
    <source>
        <dbReference type="EMBL" id="MDT0550596.1"/>
    </source>
</evidence>
<dbReference type="InterPro" id="IPR027417">
    <property type="entry name" value="P-loop_NTPase"/>
</dbReference>
<dbReference type="PROSITE" id="PS51198">
    <property type="entry name" value="UVRD_HELICASE_ATP_BIND"/>
    <property type="match status" value="1"/>
</dbReference>
<evidence type="ECO:0000256" key="4">
    <source>
        <dbReference type="ARBA" id="ARBA00022840"/>
    </source>
</evidence>
<dbReference type="SUPFAM" id="SSF52540">
    <property type="entry name" value="P-loop containing nucleoside triphosphate hydrolases"/>
    <property type="match status" value="1"/>
</dbReference>
<comment type="caution">
    <text evidence="7">The sequence shown here is derived from an EMBL/GenBank/DDBJ whole genome shotgun (WGS) entry which is preliminary data.</text>
</comment>
<evidence type="ECO:0000256" key="1">
    <source>
        <dbReference type="ARBA" id="ARBA00022741"/>
    </source>
</evidence>
<evidence type="ECO:0000313" key="8">
    <source>
        <dbReference type="Proteomes" id="UP001180754"/>
    </source>
</evidence>
<dbReference type="InterPro" id="IPR000212">
    <property type="entry name" value="DNA_helicase_UvrD/REP"/>
</dbReference>
<dbReference type="Proteomes" id="UP001180754">
    <property type="component" value="Unassembled WGS sequence"/>
</dbReference>
<protein>
    <submittedName>
        <fullName evidence="7">UvrD-helicase domain-containing protein</fullName>
    </submittedName>
</protein>
<dbReference type="Pfam" id="PF00580">
    <property type="entry name" value="UvrD-helicase"/>
    <property type="match status" value="1"/>
</dbReference>
<dbReference type="RefSeq" id="WP_311731097.1">
    <property type="nucleotide sequence ID" value="NZ_JAVRFD010000278.1"/>
</dbReference>
<dbReference type="PANTHER" id="PTHR11070">
    <property type="entry name" value="UVRD / RECB / PCRA DNA HELICASE FAMILY MEMBER"/>
    <property type="match status" value="1"/>
</dbReference>
<name>A0ABU2XXH0_9ACTN</name>
<evidence type="ECO:0000256" key="5">
    <source>
        <dbReference type="PROSITE-ProRule" id="PRU00560"/>
    </source>
</evidence>
<proteinExistence type="predicted"/>